<evidence type="ECO:0000313" key="2">
    <source>
        <dbReference type="Proteomes" id="UP000307440"/>
    </source>
</evidence>
<gene>
    <name evidence="1" type="ORF">FA15DRAFT_296123</name>
</gene>
<name>A0A5C3KE51_COPMA</name>
<dbReference type="AlphaFoldDB" id="A0A5C3KE51"/>
<dbReference type="EMBL" id="ML210446">
    <property type="protein sequence ID" value="TFK17953.1"/>
    <property type="molecule type" value="Genomic_DNA"/>
</dbReference>
<sequence length="118" mass="13156">MLRRVDVWVTLGDIVQQIRGTGQPVIGLQEVGTSNTTPVQLAVLTAYCLPFRPHIVPRRTKSNNSFPALSPDVQMNTIHLPGSTRFRIRFRSACCRPSSPSLRALSVIAAQRAYHPHR</sequence>
<dbReference type="Proteomes" id="UP000307440">
    <property type="component" value="Unassembled WGS sequence"/>
</dbReference>
<protein>
    <submittedName>
        <fullName evidence="1">Uncharacterized protein</fullName>
    </submittedName>
</protein>
<organism evidence="1 2">
    <name type="scientific">Coprinopsis marcescibilis</name>
    <name type="common">Agaric fungus</name>
    <name type="synonym">Psathyrella marcescibilis</name>
    <dbReference type="NCBI Taxonomy" id="230819"/>
    <lineage>
        <taxon>Eukaryota</taxon>
        <taxon>Fungi</taxon>
        <taxon>Dikarya</taxon>
        <taxon>Basidiomycota</taxon>
        <taxon>Agaricomycotina</taxon>
        <taxon>Agaricomycetes</taxon>
        <taxon>Agaricomycetidae</taxon>
        <taxon>Agaricales</taxon>
        <taxon>Agaricineae</taxon>
        <taxon>Psathyrellaceae</taxon>
        <taxon>Coprinopsis</taxon>
    </lineage>
</organism>
<keyword evidence="2" id="KW-1185">Reference proteome</keyword>
<reference evidence="1 2" key="1">
    <citation type="journal article" date="2019" name="Nat. Ecol. Evol.">
        <title>Megaphylogeny resolves global patterns of mushroom evolution.</title>
        <authorList>
            <person name="Varga T."/>
            <person name="Krizsan K."/>
            <person name="Foldi C."/>
            <person name="Dima B."/>
            <person name="Sanchez-Garcia M."/>
            <person name="Sanchez-Ramirez S."/>
            <person name="Szollosi G.J."/>
            <person name="Szarkandi J.G."/>
            <person name="Papp V."/>
            <person name="Albert L."/>
            <person name="Andreopoulos W."/>
            <person name="Angelini C."/>
            <person name="Antonin V."/>
            <person name="Barry K.W."/>
            <person name="Bougher N.L."/>
            <person name="Buchanan P."/>
            <person name="Buyck B."/>
            <person name="Bense V."/>
            <person name="Catcheside P."/>
            <person name="Chovatia M."/>
            <person name="Cooper J."/>
            <person name="Damon W."/>
            <person name="Desjardin D."/>
            <person name="Finy P."/>
            <person name="Geml J."/>
            <person name="Haridas S."/>
            <person name="Hughes K."/>
            <person name="Justo A."/>
            <person name="Karasinski D."/>
            <person name="Kautmanova I."/>
            <person name="Kiss B."/>
            <person name="Kocsube S."/>
            <person name="Kotiranta H."/>
            <person name="LaButti K.M."/>
            <person name="Lechner B.E."/>
            <person name="Liimatainen K."/>
            <person name="Lipzen A."/>
            <person name="Lukacs Z."/>
            <person name="Mihaltcheva S."/>
            <person name="Morgado L.N."/>
            <person name="Niskanen T."/>
            <person name="Noordeloos M.E."/>
            <person name="Ohm R.A."/>
            <person name="Ortiz-Santana B."/>
            <person name="Ovrebo C."/>
            <person name="Racz N."/>
            <person name="Riley R."/>
            <person name="Savchenko A."/>
            <person name="Shiryaev A."/>
            <person name="Soop K."/>
            <person name="Spirin V."/>
            <person name="Szebenyi C."/>
            <person name="Tomsovsky M."/>
            <person name="Tulloss R.E."/>
            <person name="Uehling J."/>
            <person name="Grigoriev I.V."/>
            <person name="Vagvolgyi C."/>
            <person name="Papp T."/>
            <person name="Martin F.M."/>
            <person name="Miettinen O."/>
            <person name="Hibbett D.S."/>
            <person name="Nagy L.G."/>
        </authorList>
    </citation>
    <scope>NUCLEOTIDE SEQUENCE [LARGE SCALE GENOMIC DNA]</scope>
    <source>
        <strain evidence="1 2">CBS 121175</strain>
    </source>
</reference>
<evidence type="ECO:0000313" key="1">
    <source>
        <dbReference type="EMBL" id="TFK17953.1"/>
    </source>
</evidence>
<accession>A0A5C3KE51</accession>
<proteinExistence type="predicted"/>